<evidence type="ECO:0000313" key="1">
    <source>
        <dbReference type="EMBL" id="SDT12480.1"/>
    </source>
</evidence>
<dbReference type="Proteomes" id="UP000199103">
    <property type="component" value="Chromosome I"/>
</dbReference>
<dbReference type="GO" id="GO:0016787">
    <property type="term" value="F:hydrolase activity"/>
    <property type="evidence" value="ECO:0007669"/>
    <property type="project" value="UniProtKB-KW"/>
</dbReference>
<dbReference type="EMBL" id="LT629772">
    <property type="protein sequence ID" value="SDT12480.1"/>
    <property type="molecule type" value="Genomic_DNA"/>
</dbReference>
<proteinExistence type="predicted"/>
<gene>
    <name evidence="1" type="ORF">SAMN04489812_4232</name>
</gene>
<keyword evidence="1" id="KW-0378">Hydrolase</keyword>
<dbReference type="AlphaFoldDB" id="A0A1H1XTE4"/>
<organism evidence="1 2">
    <name type="scientific">Microlunatus soli</name>
    <dbReference type="NCBI Taxonomy" id="630515"/>
    <lineage>
        <taxon>Bacteria</taxon>
        <taxon>Bacillati</taxon>
        <taxon>Actinomycetota</taxon>
        <taxon>Actinomycetes</taxon>
        <taxon>Propionibacteriales</taxon>
        <taxon>Propionibacteriaceae</taxon>
        <taxon>Microlunatus</taxon>
    </lineage>
</organism>
<protein>
    <submittedName>
        <fullName evidence="1">Hypothetical glycosyl hydrolase 6</fullName>
    </submittedName>
</protein>
<name>A0A1H1XTE4_9ACTN</name>
<evidence type="ECO:0000313" key="2">
    <source>
        <dbReference type="Proteomes" id="UP000199103"/>
    </source>
</evidence>
<dbReference type="RefSeq" id="WP_091527378.1">
    <property type="nucleotide sequence ID" value="NZ_LT629772.1"/>
</dbReference>
<dbReference type="InterPro" id="IPR029062">
    <property type="entry name" value="Class_I_gatase-like"/>
</dbReference>
<dbReference type="InterPro" id="IPR028212">
    <property type="entry name" value="GHL6"/>
</dbReference>
<dbReference type="Gene3D" id="3.20.20.80">
    <property type="entry name" value="Glycosidases"/>
    <property type="match status" value="1"/>
</dbReference>
<dbReference type="InterPro" id="IPR017853">
    <property type="entry name" value="GH"/>
</dbReference>
<dbReference type="SUPFAM" id="SSF51445">
    <property type="entry name" value="(Trans)glycosidases"/>
    <property type="match status" value="1"/>
</dbReference>
<keyword evidence="2" id="KW-1185">Reference proteome</keyword>
<dbReference type="CDD" id="cd03143">
    <property type="entry name" value="A4_beta-galactosidase_middle_domain"/>
    <property type="match status" value="1"/>
</dbReference>
<reference evidence="1 2" key="1">
    <citation type="submission" date="2016-10" db="EMBL/GenBank/DDBJ databases">
        <authorList>
            <person name="de Groot N.N."/>
        </authorList>
    </citation>
    <scope>NUCLEOTIDE SEQUENCE [LARGE SCALE GENOMIC DNA]</scope>
    <source>
        <strain evidence="1 2">DSM 21800</strain>
    </source>
</reference>
<dbReference type="OrthoDB" id="3715304at2"/>
<accession>A0A1H1XTE4</accession>
<dbReference type="STRING" id="630515.SAMN04489812_4232"/>
<dbReference type="Gene3D" id="3.40.50.880">
    <property type="match status" value="1"/>
</dbReference>
<dbReference type="Pfam" id="PF14871">
    <property type="entry name" value="GHL6"/>
    <property type="match status" value="1"/>
</dbReference>
<sequence length="665" mass="72815">MTQRWWQRPFAMFQTNLREIDAGMDVEAALDAITAYGADVWLINAGGILSFYPSDLPFQTRNPALSERASGDLLGDAVEAAHRRGVRLMARMDFSKISKAIADDHPEWCFIGPDGERQVYNDLVSTCPSADYYQQRSFEIIDEVLDRYPVDGFFFNWFGFNEVDYSGVYRGPCANDTSRKSFAEFSGGAELPTGPDSPTYDQWRSWSRGVLKDLSERIHDHVKQRNPDAGLILRDAADIVFHEANNKVGRELWHPATGAMVSGVRSESPELPVLVNAVSFIDMPYRMAAERTEHFAQYFAQTLARGGNPSAYIMGPPGEIDYPLLGQASEIVRLRKANSDSYADLRPAGSIGLVRPDPLAQTLTRHAESEAEFRGLYAALQEGHCPFDVIPAEGLAQAPDLDRLAVLIIPDCPLASDAASAVERFRSAGGRLLITGRGTIDADGRPQLSGMPIRRVLQTRDDPEELKATYVSADADAPDFAPPMLPVYGSYHEVESAADARSMLAHLGAARFGPPEKAYGNQPDGRPGYLVSGDGAVALVPWTIGRCYYDLGLDGFRRLAAGLVRSLAGAGVLLTAELDECVEITMQRAPGRLVLHLINFSGRRRKSFAPPIPVSGRVRLPLSAAPRGVRALVAGRSCPSSYVDGELIIELPDIELFEAIVIEEK</sequence>